<dbReference type="SUPFAM" id="SSF53335">
    <property type="entry name" value="S-adenosyl-L-methionine-dependent methyltransferases"/>
    <property type="match status" value="1"/>
</dbReference>
<dbReference type="PANTHER" id="PTHR44942">
    <property type="entry name" value="METHYLTRANSF_11 DOMAIN-CONTAINING PROTEIN"/>
    <property type="match status" value="1"/>
</dbReference>
<evidence type="ECO:0000256" key="3">
    <source>
        <dbReference type="ARBA" id="ARBA00022679"/>
    </source>
</evidence>
<name>A0A7Y9ICI9_9ACTN</name>
<dbReference type="EMBL" id="JACCBU010000001">
    <property type="protein sequence ID" value="NYE74300.1"/>
    <property type="molecule type" value="Genomic_DNA"/>
</dbReference>
<keyword evidence="3 5" id="KW-0808">Transferase</keyword>
<gene>
    <name evidence="5" type="ORF">BKA15_005629</name>
</gene>
<evidence type="ECO:0000259" key="4">
    <source>
        <dbReference type="Pfam" id="PF08241"/>
    </source>
</evidence>
<evidence type="ECO:0000313" key="6">
    <source>
        <dbReference type="Proteomes" id="UP000569914"/>
    </source>
</evidence>
<proteinExistence type="inferred from homology"/>
<keyword evidence="2 5" id="KW-0489">Methyltransferase</keyword>
<dbReference type="PANTHER" id="PTHR44942:SF4">
    <property type="entry name" value="METHYLTRANSFERASE TYPE 11 DOMAIN-CONTAINING PROTEIN"/>
    <property type="match status" value="1"/>
</dbReference>
<sequence>MSSMSQRDVFDESAAIYQAARPAYPAELFDDLITATGLRPPSELLEIGAGPGTATVDVARRGFKITAVELGPGLAEQARRNLAAFPLVSVITGGFEEWEPPAGTGYDLVYSANVWHWLDPQVRWTKAAALLAPGGWLAVFGARHAFPDGYDPFFDQLQPVYQELGEGAIDWPPAPPRPTNGPLIEEAESTGLFTAVADRSYVWPVEYDVDGYLALLDTFANHLVMEPAKRDHLYGEVRRLFAERPGGRVTRHWVSQPVLFRREPAA</sequence>
<dbReference type="AlphaFoldDB" id="A0A7Y9ICI9"/>
<dbReference type="InterPro" id="IPR029063">
    <property type="entry name" value="SAM-dependent_MTases_sf"/>
</dbReference>
<dbReference type="GO" id="GO:0032259">
    <property type="term" value="P:methylation"/>
    <property type="evidence" value="ECO:0007669"/>
    <property type="project" value="UniProtKB-KW"/>
</dbReference>
<dbReference type="GO" id="GO:0008757">
    <property type="term" value="F:S-adenosylmethionine-dependent methyltransferase activity"/>
    <property type="evidence" value="ECO:0007669"/>
    <property type="project" value="InterPro"/>
</dbReference>
<dbReference type="Proteomes" id="UP000569914">
    <property type="component" value="Unassembled WGS sequence"/>
</dbReference>
<organism evidence="5 6">
    <name type="scientific">Microlunatus parietis</name>
    <dbReference type="NCBI Taxonomy" id="682979"/>
    <lineage>
        <taxon>Bacteria</taxon>
        <taxon>Bacillati</taxon>
        <taxon>Actinomycetota</taxon>
        <taxon>Actinomycetes</taxon>
        <taxon>Propionibacteriales</taxon>
        <taxon>Propionibacteriaceae</taxon>
        <taxon>Microlunatus</taxon>
    </lineage>
</organism>
<evidence type="ECO:0000313" key="5">
    <source>
        <dbReference type="EMBL" id="NYE74300.1"/>
    </source>
</evidence>
<dbReference type="CDD" id="cd02440">
    <property type="entry name" value="AdoMet_MTases"/>
    <property type="match status" value="1"/>
</dbReference>
<dbReference type="RefSeq" id="WP_179756499.1">
    <property type="nucleotide sequence ID" value="NZ_JACCBU010000001.1"/>
</dbReference>
<evidence type="ECO:0000256" key="2">
    <source>
        <dbReference type="ARBA" id="ARBA00022603"/>
    </source>
</evidence>
<evidence type="ECO:0000256" key="1">
    <source>
        <dbReference type="ARBA" id="ARBA00008361"/>
    </source>
</evidence>
<comment type="caution">
    <text evidence="5">The sequence shown here is derived from an EMBL/GenBank/DDBJ whole genome shotgun (WGS) entry which is preliminary data.</text>
</comment>
<dbReference type="InterPro" id="IPR013216">
    <property type="entry name" value="Methyltransf_11"/>
</dbReference>
<keyword evidence="6" id="KW-1185">Reference proteome</keyword>
<dbReference type="Pfam" id="PF08241">
    <property type="entry name" value="Methyltransf_11"/>
    <property type="match status" value="1"/>
</dbReference>
<feature type="domain" description="Methyltransferase type 11" evidence="4">
    <location>
        <begin position="45"/>
        <end position="138"/>
    </location>
</feature>
<accession>A0A7Y9ICI9</accession>
<reference evidence="5 6" key="1">
    <citation type="submission" date="2020-07" db="EMBL/GenBank/DDBJ databases">
        <title>Sequencing the genomes of 1000 actinobacteria strains.</title>
        <authorList>
            <person name="Klenk H.-P."/>
        </authorList>
    </citation>
    <scope>NUCLEOTIDE SEQUENCE [LARGE SCALE GENOMIC DNA]</scope>
    <source>
        <strain evidence="5 6">DSM 22083</strain>
    </source>
</reference>
<protein>
    <submittedName>
        <fullName evidence="5">SAM-dependent methyltransferase</fullName>
    </submittedName>
</protein>
<dbReference type="Gene3D" id="3.40.50.150">
    <property type="entry name" value="Vaccinia Virus protein VP39"/>
    <property type="match status" value="1"/>
</dbReference>
<comment type="similarity">
    <text evidence="1">Belongs to the methyltransferase superfamily.</text>
</comment>
<dbReference type="InterPro" id="IPR051052">
    <property type="entry name" value="Diverse_substrate_MTase"/>
</dbReference>